<feature type="domain" description="HTH marR-type" evidence="2">
    <location>
        <begin position="100"/>
        <end position="156"/>
    </location>
</feature>
<dbReference type="Pfam" id="PF13936">
    <property type="entry name" value="HTH_38"/>
    <property type="match status" value="1"/>
</dbReference>
<dbReference type="InterPro" id="IPR000835">
    <property type="entry name" value="HTH_MarR-typ"/>
</dbReference>
<gene>
    <name evidence="4" type="ORF">F5544_25650</name>
</gene>
<dbReference type="PANTHER" id="PTHR10948:SF23">
    <property type="entry name" value="TRANSPOSASE INSI FOR INSERTION SEQUENCE ELEMENT IS30A-RELATED"/>
    <property type="match status" value="1"/>
</dbReference>
<dbReference type="PANTHER" id="PTHR10948">
    <property type="entry name" value="TRANSPOSASE"/>
    <property type="match status" value="1"/>
</dbReference>
<dbReference type="EMBL" id="CP046172">
    <property type="protein sequence ID" value="QIS12984.1"/>
    <property type="molecule type" value="Genomic_DNA"/>
</dbReference>
<dbReference type="AlphaFoldDB" id="A0A6G9YIH1"/>
<evidence type="ECO:0000259" key="3">
    <source>
        <dbReference type="Pfam" id="PF13936"/>
    </source>
</evidence>
<dbReference type="GO" id="GO:0005829">
    <property type="term" value="C:cytosol"/>
    <property type="evidence" value="ECO:0007669"/>
    <property type="project" value="TreeGrafter"/>
</dbReference>
<proteinExistence type="predicted"/>
<dbReference type="GO" id="GO:0032196">
    <property type="term" value="P:transposition"/>
    <property type="evidence" value="ECO:0007669"/>
    <property type="project" value="TreeGrafter"/>
</dbReference>
<feature type="compositionally biased region" description="Basic and acidic residues" evidence="1">
    <location>
        <begin position="69"/>
        <end position="78"/>
    </location>
</feature>
<accession>A0A6G9YIH1</accession>
<dbReference type="InterPro" id="IPR051917">
    <property type="entry name" value="Transposase-Integrase"/>
</dbReference>
<keyword evidence="5" id="KW-1185">Reference proteome</keyword>
<dbReference type="RefSeq" id="WP_167475590.1">
    <property type="nucleotide sequence ID" value="NZ_CP046172.1"/>
</dbReference>
<name>A0A6G9YIH1_9NOCA</name>
<dbReference type="InterPro" id="IPR036388">
    <property type="entry name" value="WH-like_DNA-bd_sf"/>
</dbReference>
<protein>
    <submittedName>
        <fullName evidence="4">Helix-turn-helix domain-containing protein</fullName>
    </submittedName>
</protein>
<dbReference type="GO" id="GO:0003700">
    <property type="term" value="F:DNA-binding transcription factor activity"/>
    <property type="evidence" value="ECO:0007669"/>
    <property type="project" value="InterPro"/>
</dbReference>
<dbReference type="GO" id="GO:0004803">
    <property type="term" value="F:transposase activity"/>
    <property type="evidence" value="ECO:0007669"/>
    <property type="project" value="TreeGrafter"/>
</dbReference>
<evidence type="ECO:0000259" key="2">
    <source>
        <dbReference type="Pfam" id="PF12802"/>
    </source>
</evidence>
<organism evidence="4 5">
    <name type="scientific">Nocardia arthritidis</name>
    <dbReference type="NCBI Taxonomy" id="228602"/>
    <lineage>
        <taxon>Bacteria</taxon>
        <taxon>Bacillati</taxon>
        <taxon>Actinomycetota</taxon>
        <taxon>Actinomycetes</taxon>
        <taxon>Mycobacteriales</taxon>
        <taxon>Nocardiaceae</taxon>
        <taxon>Nocardia</taxon>
    </lineage>
</organism>
<dbReference type="Pfam" id="PF12802">
    <property type="entry name" value="MarR_2"/>
    <property type="match status" value="1"/>
</dbReference>
<dbReference type="Gene3D" id="1.10.10.10">
    <property type="entry name" value="Winged helix-like DNA-binding domain superfamily/Winged helix DNA-binding domain"/>
    <property type="match status" value="1"/>
</dbReference>
<evidence type="ECO:0000313" key="5">
    <source>
        <dbReference type="Proteomes" id="UP000503540"/>
    </source>
</evidence>
<evidence type="ECO:0000313" key="4">
    <source>
        <dbReference type="EMBL" id="QIS12984.1"/>
    </source>
</evidence>
<feature type="domain" description="Transposase IS30-like HTH" evidence="3">
    <location>
        <begin position="3"/>
        <end position="45"/>
    </location>
</feature>
<dbReference type="CDD" id="cd00090">
    <property type="entry name" value="HTH_ARSR"/>
    <property type="match status" value="1"/>
</dbReference>
<dbReference type="InterPro" id="IPR036390">
    <property type="entry name" value="WH_DNA-bd_sf"/>
</dbReference>
<dbReference type="InterPro" id="IPR011991">
    <property type="entry name" value="ArsR-like_HTH"/>
</dbReference>
<dbReference type="KEGG" id="nah:F5544_25650"/>
<dbReference type="Proteomes" id="UP000503540">
    <property type="component" value="Chromosome"/>
</dbReference>
<dbReference type="InterPro" id="IPR025246">
    <property type="entry name" value="IS30-like_HTH"/>
</dbReference>
<dbReference type="SUPFAM" id="SSF46785">
    <property type="entry name" value="Winged helix' DNA-binding domain"/>
    <property type="match status" value="1"/>
</dbReference>
<reference evidence="4 5" key="1">
    <citation type="journal article" date="2019" name="ACS Chem. Biol.">
        <title>Identification and Mobilization of a Cryptic Antibiotic Biosynthesis Gene Locus from a Human-Pathogenic Nocardia Isolate.</title>
        <authorList>
            <person name="Herisse M."/>
            <person name="Ishida K."/>
            <person name="Porter J.L."/>
            <person name="Howden B."/>
            <person name="Hertweck C."/>
            <person name="Stinear T.P."/>
            <person name="Pidot S.J."/>
        </authorList>
    </citation>
    <scope>NUCLEOTIDE SEQUENCE [LARGE SCALE GENOMIC DNA]</scope>
    <source>
        <strain evidence="4 5">AUSMDU00012717</strain>
    </source>
</reference>
<sequence>MPGRRLAYADRRQISAGLARGLSYAEIARRIDRPTSTVTREVTRNGGPGSYRAEPAQRATGQRARRRAPHPETRHPDPAEQYDAISVLATELSTRLMRMGLPRMASRVFAWLCVADADSVTAAELAAALRVTPASISKAVGYLTDVGLLLRERDGRRDRYRIGDHVWMRVGLINSNTDQAFIAAARRGAAALGADTPAGARLAELAWSLGELYRTHPCPECGTPLTIPDLFGVNAGIVAAAPDGPAR</sequence>
<feature type="region of interest" description="Disordered" evidence="1">
    <location>
        <begin position="35"/>
        <end position="81"/>
    </location>
</feature>
<evidence type="ECO:0000256" key="1">
    <source>
        <dbReference type="SAM" id="MobiDB-lite"/>
    </source>
</evidence>